<protein>
    <submittedName>
        <fullName evidence="3">Plasmid stabilization system protein</fullName>
    </submittedName>
</protein>
<dbReference type="Pfam" id="PF05016">
    <property type="entry name" value="ParE_toxin"/>
    <property type="match status" value="1"/>
</dbReference>
<dbReference type="PANTHER" id="PTHR33755:SF8">
    <property type="entry name" value="TOXIN PARE2"/>
    <property type="match status" value="1"/>
</dbReference>
<organism evidence="3 4">
    <name type="scientific">Thauera chlorobenzoica</name>
    <dbReference type="NCBI Taxonomy" id="96773"/>
    <lineage>
        <taxon>Bacteria</taxon>
        <taxon>Pseudomonadati</taxon>
        <taxon>Pseudomonadota</taxon>
        <taxon>Betaproteobacteria</taxon>
        <taxon>Rhodocyclales</taxon>
        <taxon>Zoogloeaceae</taxon>
        <taxon>Thauera</taxon>
    </lineage>
</organism>
<dbReference type="RefSeq" id="WP_075147330.1">
    <property type="nucleotide sequence ID" value="NZ_CP018839.1"/>
</dbReference>
<dbReference type="InterPro" id="IPR035093">
    <property type="entry name" value="RelE/ParE_toxin_dom_sf"/>
</dbReference>
<evidence type="ECO:0000313" key="4">
    <source>
        <dbReference type="Proteomes" id="UP000185739"/>
    </source>
</evidence>
<dbReference type="AlphaFoldDB" id="A0A1H5U854"/>
<keyword evidence="2" id="KW-1277">Toxin-antitoxin system</keyword>
<dbReference type="InterPro" id="IPR051803">
    <property type="entry name" value="TA_system_RelE-like_toxin"/>
</dbReference>
<keyword evidence="4" id="KW-1185">Reference proteome</keyword>
<name>A0A1H5U854_9RHOO</name>
<dbReference type="STRING" id="96773.Tchl_0888"/>
<evidence type="ECO:0000256" key="1">
    <source>
        <dbReference type="ARBA" id="ARBA00006226"/>
    </source>
</evidence>
<comment type="similarity">
    <text evidence="1">Belongs to the RelE toxin family.</text>
</comment>
<evidence type="ECO:0000256" key="2">
    <source>
        <dbReference type="ARBA" id="ARBA00022649"/>
    </source>
</evidence>
<reference evidence="3 4" key="1">
    <citation type="submission" date="2016-12" db="EMBL/GenBank/DDBJ databases">
        <title>Complete genome sequence of Thauera chlorobenzoica, a Betaproteobacterium degrading haloaromatics anaerobically to CO2 and halides.</title>
        <authorList>
            <person name="Goris T."/>
            <person name="Mergelsberg M."/>
            <person name="Boll M."/>
        </authorList>
    </citation>
    <scope>NUCLEOTIDE SEQUENCE [LARGE SCALE GENOMIC DNA]</scope>
    <source>
        <strain evidence="3 4">3CB1</strain>
    </source>
</reference>
<dbReference type="EMBL" id="CP018839">
    <property type="protein sequence ID" value="APR03752.1"/>
    <property type="molecule type" value="Genomic_DNA"/>
</dbReference>
<dbReference type="Gene3D" id="3.30.2310.20">
    <property type="entry name" value="RelE-like"/>
    <property type="match status" value="1"/>
</dbReference>
<dbReference type="Proteomes" id="UP000185739">
    <property type="component" value="Chromosome"/>
</dbReference>
<proteinExistence type="inferred from homology"/>
<dbReference type="KEGG" id="tcl:Tchl_0888"/>
<sequence length="97" mass="11403">MRRVLFRPQARDEFEAAGEWYERERPGLGGNFLEAVDEQLSRIATNPLLYPAVYRDIRKAALRRFPYCIYFKLRGDAVVVLAVFHTARSPAMWKQRN</sequence>
<dbReference type="InterPro" id="IPR007712">
    <property type="entry name" value="RelE/ParE_toxin"/>
</dbReference>
<accession>A0A1H5U854</accession>
<dbReference type="OrthoDB" id="278204at2"/>
<dbReference type="PANTHER" id="PTHR33755">
    <property type="entry name" value="TOXIN PARE1-RELATED"/>
    <property type="match status" value="1"/>
</dbReference>
<gene>
    <name evidence="3" type="ORF">Tchl_0888</name>
</gene>
<evidence type="ECO:0000313" key="3">
    <source>
        <dbReference type="EMBL" id="APR03752.1"/>
    </source>
</evidence>